<dbReference type="Proteomes" id="UP000288805">
    <property type="component" value="Unassembled WGS sequence"/>
</dbReference>
<dbReference type="AlphaFoldDB" id="A0A438KF24"/>
<evidence type="ECO:0000259" key="2">
    <source>
        <dbReference type="Pfam" id="PF07727"/>
    </source>
</evidence>
<feature type="region of interest" description="Disordered" evidence="1">
    <location>
        <begin position="92"/>
        <end position="115"/>
    </location>
</feature>
<feature type="domain" description="Reverse transcriptase Ty1/copia-type" evidence="2">
    <location>
        <begin position="161"/>
        <end position="207"/>
    </location>
</feature>
<reference evidence="3 4" key="1">
    <citation type="journal article" date="2018" name="PLoS Genet.">
        <title>Population sequencing reveals clonal diversity and ancestral inbreeding in the grapevine cultivar Chardonnay.</title>
        <authorList>
            <person name="Roach M.J."/>
            <person name="Johnson D.L."/>
            <person name="Bohlmann J."/>
            <person name="van Vuuren H.J."/>
            <person name="Jones S.J."/>
            <person name="Pretorius I.S."/>
            <person name="Schmidt S.A."/>
            <person name="Borneman A.R."/>
        </authorList>
    </citation>
    <scope>NUCLEOTIDE SEQUENCE [LARGE SCALE GENOMIC DNA]</scope>
    <source>
        <strain evidence="4">cv. Chardonnay</strain>
        <tissue evidence="3">Leaf</tissue>
    </source>
</reference>
<evidence type="ECO:0000313" key="4">
    <source>
        <dbReference type="Proteomes" id="UP000288805"/>
    </source>
</evidence>
<evidence type="ECO:0000313" key="3">
    <source>
        <dbReference type="EMBL" id="RVX19801.1"/>
    </source>
</evidence>
<gene>
    <name evidence="3" type="primary">AtMg00820_90</name>
    <name evidence="3" type="ORF">CK203_005161</name>
</gene>
<name>A0A438KF24_VITVI</name>
<organism evidence="3 4">
    <name type="scientific">Vitis vinifera</name>
    <name type="common">Grape</name>
    <dbReference type="NCBI Taxonomy" id="29760"/>
    <lineage>
        <taxon>Eukaryota</taxon>
        <taxon>Viridiplantae</taxon>
        <taxon>Streptophyta</taxon>
        <taxon>Embryophyta</taxon>
        <taxon>Tracheophyta</taxon>
        <taxon>Spermatophyta</taxon>
        <taxon>Magnoliopsida</taxon>
        <taxon>eudicotyledons</taxon>
        <taxon>Gunneridae</taxon>
        <taxon>Pentapetalae</taxon>
        <taxon>rosids</taxon>
        <taxon>Vitales</taxon>
        <taxon>Vitaceae</taxon>
        <taxon>Viteae</taxon>
        <taxon>Vitis</taxon>
    </lineage>
</organism>
<comment type="caution">
    <text evidence="3">The sequence shown here is derived from an EMBL/GenBank/DDBJ whole genome shotgun (WGS) entry which is preliminary data.</text>
</comment>
<dbReference type="InterPro" id="IPR013103">
    <property type="entry name" value="RVT_2"/>
</dbReference>
<dbReference type="EMBL" id="QGNW01000008">
    <property type="protein sequence ID" value="RVX19801.1"/>
    <property type="molecule type" value="Genomic_DNA"/>
</dbReference>
<evidence type="ECO:0000256" key="1">
    <source>
        <dbReference type="SAM" id="MobiDB-lite"/>
    </source>
</evidence>
<accession>A0A438KF24</accession>
<proteinExistence type="predicted"/>
<sequence length="329" mass="37732">MDSLDKLYLQVDAFSTRVDDHHRELLTHTDAYHHEGAPPVLTFPQFKLSLPINKSVDLIPSKVFELDQPPFQPSREEPTLQQGHEYVPRTDLISPLKKGKPPSKPCSSSNINHEESRSDLDVPIAFRKGVSVEIPKNVQDAIKIPEWKEVVLEKMRSLEKNKTWEVVTLPKGKTTIGLKWVFTIKYNSDGSLQRYKACFVAKGFAQTYLKEEVYMDIPLDFDKRVDSKKCLAAEFEIKDLGRKYILDLLKETGMSGYRPSDTPIDSNVKLEKVEIEVLMDTTRYPKFVVHLEVVYRILRYLKNTPGKGLSFTKNEQQGVEVHIDADWVG</sequence>
<protein>
    <submittedName>
        <fullName evidence="3">Putative mitochondrial protein</fullName>
    </submittedName>
</protein>
<dbReference type="Pfam" id="PF07727">
    <property type="entry name" value="RVT_2"/>
    <property type="match status" value="1"/>
</dbReference>